<organism evidence="2 3">
    <name type="scientific">Pedobacter terrae</name>
    <dbReference type="NCBI Taxonomy" id="405671"/>
    <lineage>
        <taxon>Bacteria</taxon>
        <taxon>Pseudomonadati</taxon>
        <taxon>Bacteroidota</taxon>
        <taxon>Sphingobacteriia</taxon>
        <taxon>Sphingobacteriales</taxon>
        <taxon>Sphingobacteriaceae</taxon>
        <taxon>Pedobacter</taxon>
    </lineage>
</organism>
<keyword evidence="1" id="KW-0732">Signal</keyword>
<keyword evidence="3" id="KW-1185">Reference proteome</keyword>
<evidence type="ECO:0000313" key="3">
    <source>
        <dbReference type="Proteomes" id="UP000199643"/>
    </source>
</evidence>
<reference evidence="3" key="1">
    <citation type="submission" date="2016-10" db="EMBL/GenBank/DDBJ databases">
        <authorList>
            <person name="Varghese N."/>
            <person name="Submissions S."/>
        </authorList>
    </citation>
    <scope>NUCLEOTIDE SEQUENCE [LARGE SCALE GENOMIC DNA]</scope>
    <source>
        <strain evidence="3">DSM 17933</strain>
    </source>
</reference>
<protein>
    <submittedName>
        <fullName evidence="2">Uncharacterized protein</fullName>
    </submittedName>
</protein>
<dbReference type="AlphaFoldDB" id="A0A1G7VK73"/>
<feature type="chain" id="PRO_5011500828" evidence="1">
    <location>
        <begin position="37"/>
        <end position="258"/>
    </location>
</feature>
<feature type="signal peptide" evidence="1">
    <location>
        <begin position="1"/>
        <end position="36"/>
    </location>
</feature>
<name>A0A1G7VK73_9SPHI</name>
<dbReference type="EMBL" id="FNCH01000008">
    <property type="protein sequence ID" value="SDG60143.1"/>
    <property type="molecule type" value="Genomic_DNA"/>
</dbReference>
<sequence length="258" mass="28631">MQPIVLLRFNQIKIMIYKRMMCCLALLTSCATYSMAQNANPYLINATTKPYLLRSFLMFEGKKRTHVISVGTPEKVNYAYDLKQGALLEVWRGDFIDAREMWEDRGEPQLAKPLGTVLPLSSAQALASLADKDAAWPDSIAFDDLQTQGYILDKSKMPTFLYTANGADVSDKISVLDGGAGLSRTIIIKNSQQPLYCRIAVGANIEAHKSNSYIVGEKAYTIKVADGAKAFIRKTQKGKELLVQLVNATDSLTYSITW</sequence>
<dbReference type="STRING" id="405671.SAMN05421827_108126"/>
<evidence type="ECO:0000313" key="2">
    <source>
        <dbReference type="EMBL" id="SDG60143.1"/>
    </source>
</evidence>
<dbReference type="Proteomes" id="UP000199643">
    <property type="component" value="Unassembled WGS sequence"/>
</dbReference>
<gene>
    <name evidence="2" type="ORF">SAMN05421827_108126</name>
</gene>
<accession>A0A1G7VK73</accession>
<evidence type="ECO:0000256" key="1">
    <source>
        <dbReference type="SAM" id="SignalP"/>
    </source>
</evidence>
<proteinExistence type="predicted"/>